<proteinExistence type="predicted"/>
<comment type="caution">
    <text evidence="1">The sequence shown here is derived from an EMBL/GenBank/DDBJ whole genome shotgun (WGS) entry which is preliminary data.</text>
</comment>
<protein>
    <submittedName>
        <fullName evidence="1">Uncharacterized protein</fullName>
    </submittedName>
</protein>
<organism evidence="1">
    <name type="scientific">gut metagenome</name>
    <dbReference type="NCBI Taxonomy" id="749906"/>
    <lineage>
        <taxon>unclassified sequences</taxon>
        <taxon>metagenomes</taxon>
        <taxon>organismal metagenomes</taxon>
    </lineage>
</organism>
<sequence>MQPRSDCYFITLVFIGRIRNIRYSNLSMSKIICNFAIINLKRELS</sequence>
<dbReference type="AlphaFoldDB" id="J9GEU2"/>
<evidence type="ECO:0000313" key="1">
    <source>
        <dbReference type="EMBL" id="EJX05424.1"/>
    </source>
</evidence>
<reference evidence="1" key="1">
    <citation type="journal article" date="2012" name="PLoS ONE">
        <title>Gene sets for utilization of primary and secondary nutrition supplies in the distal gut of endangered iberian lynx.</title>
        <authorList>
            <person name="Alcaide M."/>
            <person name="Messina E."/>
            <person name="Richter M."/>
            <person name="Bargiela R."/>
            <person name="Peplies J."/>
            <person name="Huws S.A."/>
            <person name="Newbold C.J."/>
            <person name="Golyshin P.N."/>
            <person name="Simon M.A."/>
            <person name="Lopez G."/>
            <person name="Yakimov M.M."/>
            <person name="Ferrer M."/>
        </authorList>
    </citation>
    <scope>NUCLEOTIDE SEQUENCE</scope>
</reference>
<gene>
    <name evidence="1" type="ORF">EVA_06462</name>
</gene>
<accession>J9GEU2</accession>
<dbReference type="EMBL" id="AMCI01001472">
    <property type="protein sequence ID" value="EJX05424.1"/>
    <property type="molecule type" value="Genomic_DNA"/>
</dbReference>
<name>J9GEU2_9ZZZZ</name>